<keyword evidence="1" id="KW-0812">Transmembrane</keyword>
<reference evidence="2 3" key="1">
    <citation type="submission" date="2023-07" db="EMBL/GenBank/DDBJ databases">
        <title>Sorghum-associated microbial communities from plants grown in Nebraska, USA.</title>
        <authorList>
            <person name="Schachtman D."/>
        </authorList>
    </citation>
    <scope>NUCLEOTIDE SEQUENCE [LARGE SCALE GENOMIC DNA]</scope>
    <source>
        <strain evidence="2 3">DS1316</strain>
    </source>
</reference>
<feature type="transmembrane region" description="Helical" evidence="1">
    <location>
        <begin position="87"/>
        <end position="105"/>
    </location>
</feature>
<evidence type="ECO:0000313" key="3">
    <source>
        <dbReference type="Proteomes" id="UP001264340"/>
    </source>
</evidence>
<feature type="transmembrane region" description="Helical" evidence="1">
    <location>
        <begin position="222"/>
        <end position="241"/>
    </location>
</feature>
<name>A0ABU1M294_9BURK</name>
<sequence>MAILAALDAYLTLCGGRLQAMRGSVHDVTMKHALLVLRVGLAIYWALVAFTLPNTVYLTPELLAPSWVAWLQAACAVLVLGRRTSWLAGLGMIVLYVMAVLDDGWFHLLDYPIFLAIGFILVIARLGCGSNDAFSLQLLRWSAALTLLWGGIEKFVYPEWSFPLVQKIPALGLGVSPEAAMDMYGFGEAALSFGLLLFGVGSQVSAFFLFCIFVAAVPLFGWIDLVGHSAICVALALLALVKPQRYMMLRSRWRNGGAHAMLFAFTVSVLMAGYFGLHALYVPGWARSPFANRTVVGS</sequence>
<dbReference type="EMBL" id="JAVDRP010000033">
    <property type="protein sequence ID" value="MDR6413106.1"/>
    <property type="molecule type" value="Genomic_DNA"/>
</dbReference>
<gene>
    <name evidence="2" type="ORF">J2804_006543</name>
</gene>
<feature type="transmembrane region" description="Helical" evidence="1">
    <location>
        <begin position="111"/>
        <end position="128"/>
    </location>
</feature>
<comment type="caution">
    <text evidence="2">The sequence shown here is derived from an EMBL/GenBank/DDBJ whole genome shotgun (WGS) entry which is preliminary data.</text>
</comment>
<feature type="transmembrane region" description="Helical" evidence="1">
    <location>
        <begin position="262"/>
        <end position="281"/>
    </location>
</feature>
<evidence type="ECO:0000313" key="2">
    <source>
        <dbReference type="EMBL" id="MDR6413106.1"/>
    </source>
</evidence>
<accession>A0ABU1M294</accession>
<keyword evidence="1" id="KW-0472">Membrane</keyword>
<keyword evidence="1" id="KW-1133">Transmembrane helix</keyword>
<feature type="transmembrane region" description="Helical" evidence="1">
    <location>
        <begin position="190"/>
        <end position="216"/>
    </location>
</feature>
<feature type="transmembrane region" description="Helical" evidence="1">
    <location>
        <begin position="32"/>
        <end position="50"/>
    </location>
</feature>
<dbReference type="RefSeq" id="WP_310160213.1">
    <property type="nucleotide sequence ID" value="NZ_JAVDQV010000026.1"/>
</dbReference>
<proteinExistence type="predicted"/>
<feature type="transmembrane region" description="Helical" evidence="1">
    <location>
        <begin position="62"/>
        <end position="80"/>
    </location>
</feature>
<dbReference type="Proteomes" id="UP001264340">
    <property type="component" value="Unassembled WGS sequence"/>
</dbReference>
<protein>
    <recommendedName>
        <fullName evidence="4">DoxX protein</fullName>
    </recommendedName>
</protein>
<organism evidence="2 3">
    <name type="scientific">Paraburkholderia terricola</name>
    <dbReference type="NCBI Taxonomy" id="169427"/>
    <lineage>
        <taxon>Bacteria</taxon>
        <taxon>Pseudomonadati</taxon>
        <taxon>Pseudomonadota</taxon>
        <taxon>Betaproteobacteria</taxon>
        <taxon>Burkholderiales</taxon>
        <taxon>Burkholderiaceae</taxon>
        <taxon>Paraburkholderia</taxon>
    </lineage>
</organism>
<keyword evidence="3" id="KW-1185">Reference proteome</keyword>
<evidence type="ECO:0000256" key="1">
    <source>
        <dbReference type="SAM" id="Phobius"/>
    </source>
</evidence>
<evidence type="ECO:0008006" key="4">
    <source>
        <dbReference type="Google" id="ProtNLM"/>
    </source>
</evidence>